<dbReference type="PANTHER" id="PTHR37805">
    <property type="entry name" value="CYTOPLASMIC PROTEIN-RELATED"/>
    <property type="match status" value="1"/>
</dbReference>
<evidence type="ECO:0000313" key="2">
    <source>
        <dbReference type="Proteomes" id="UP000216101"/>
    </source>
</evidence>
<evidence type="ECO:0008006" key="3">
    <source>
        <dbReference type="Google" id="ProtNLM"/>
    </source>
</evidence>
<proteinExistence type="predicted"/>
<dbReference type="PANTHER" id="PTHR37805:SF1">
    <property type="entry name" value="CYTOPLASMIC PROTEIN"/>
    <property type="match status" value="1"/>
</dbReference>
<dbReference type="Proteomes" id="UP000216101">
    <property type="component" value="Unassembled WGS sequence"/>
</dbReference>
<accession>A0A266Q8Q5</accession>
<comment type="caution">
    <text evidence="1">The sequence shown here is derived from an EMBL/GenBank/DDBJ whole genome shotgun (WGS) entry which is preliminary data.</text>
</comment>
<dbReference type="EMBL" id="NHNI01000001">
    <property type="protein sequence ID" value="OZY86277.1"/>
    <property type="molecule type" value="Genomic_DNA"/>
</dbReference>
<gene>
    <name evidence="1" type="ORF">CBP51_04420</name>
</gene>
<dbReference type="RefSeq" id="WP_094983984.1">
    <property type="nucleotide sequence ID" value="NZ_NHNI01000001.1"/>
</dbReference>
<dbReference type="AlphaFoldDB" id="A0A266Q8Q5"/>
<evidence type="ECO:0000313" key="1">
    <source>
        <dbReference type="EMBL" id="OZY86277.1"/>
    </source>
</evidence>
<dbReference type="Pfam" id="PF07308">
    <property type="entry name" value="DUF1456"/>
    <property type="match status" value="2"/>
</dbReference>
<keyword evidence="2" id="KW-1185">Reference proteome</keyword>
<protein>
    <recommendedName>
        <fullName evidence="3">DUF1456 domain-containing protein</fullName>
    </recommendedName>
</protein>
<dbReference type="InterPro" id="IPR009921">
    <property type="entry name" value="YehS-like"/>
</dbReference>
<name>A0A266Q8Q5_9GAMM</name>
<reference evidence="2" key="1">
    <citation type="submission" date="2017-05" db="EMBL/GenBank/DDBJ databases">
        <authorList>
            <person name="Barney B.M."/>
        </authorList>
    </citation>
    <scope>NUCLEOTIDE SEQUENCE [LARGE SCALE GENOMIC DNA]</scope>
    <source>
        <strain evidence="2">PSBB022</strain>
    </source>
</reference>
<organism evidence="1 2">
    <name type="scientific">Cellvibrio mixtus</name>
    <dbReference type="NCBI Taxonomy" id="39650"/>
    <lineage>
        <taxon>Bacteria</taxon>
        <taxon>Pseudomonadati</taxon>
        <taxon>Pseudomonadota</taxon>
        <taxon>Gammaproteobacteria</taxon>
        <taxon>Cellvibrionales</taxon>
        <taxon>Cellvibrionaceae</taxon>
        <taxon>Cellvibrio</taxon>
    </lineage>
</organism>
<sequence>MRTNDIFRNITQSLTLDTAQVQQLFSLADIELSEKEVANLLKTDYQPGFEPMPDYVLLIFLNSLIEQQRGKKEGAEKTVIEKHAKVSNNDVLKKLRVAFNLHEQQVREALGLATIELTKSDLAALFRKPGHVHFKACDDELVLDFIEGLGLWLAARKASE</sequence>